<proteinExistence type="predicted"/>
<organism evidence="2 3">
    <name type="scientific">Amycolatopsis alkalitolerans</name>
    <dbReference type="NCBI Taxonomy" id="2547244"/>
    <lineage>
        <taxon>Bacteria</taxon>
        <taxon>Bacillati</taxon>
        <taxon>Actinomycetota</taxon>
        <taxon>Actinomycetes</taxon>
        <taxon>Pseudonocardiales</taxon>
        <taxon>Pseudonocardiaceae</taxon>
        <taxon>Amycolatopsis</taxon>
    </lineage>
</organism>
<evidence type="ECO:0000313" key="3">
    <source>
        <dbReference type="Proteomes" id="UP000305546"/>
    </source>
</evidence>
<dbReference type="InterPro" id="IPR045684">
    <property type="entry name" value="DUF6191"/>
</dbReference>
<protein>
    <submittedName>
        <fullName evidence="2">Uncharacterized protein</fullName>
    </submittedName>
</protein>
<keyword evidence="3" id="KW-1185">Reference proteome</keyword>
<gene>
    <name evidence="2" type="ORF">FG385_10120</name>
</gene>
<dbReference type="AlphaFoldDB" id="A0A5C4M881"/>
<dbReference type="OrthoDB" id="3692692at2"/>
<dbReference type="EMBL" id="VDFW01000006">
    <property type="protein sequence ID" value="TNC27416.1"/>
    <property type="molecule type" value="Genomic_DNA"/>
</dbReference>
<comment type="caution">
    <text evidence="2">The sequence shown here is derived from an EMBL/GenBank/DDBJ whole genome shotgun (WGS) entry which is preliminary data.</text>
</comment>
<sequence length="100" mass="11067">MGVVWALSIPGLVVGLFVLALLESAGARLNWLPWRRRSTRSAAGLANEELFSFLYGTKRVELEQRDIELVLPQREEDGAPPRSSVDLEAGVAFLEPPHRA</sequence>
<dbReference type="Proteomes" id="UP000305546">
    <property type="component" value="Unassembled WGS sequence"/>
</dbReference>
<dbReference type="Pfam" id="PF19690">
    <property type="entry name" value="DUF6191"/>
    <property type="match status" value="1"/>
</dbReference>
<dbReference type="RefSeq" id="WP_139096377.1">
    <property type="nucleotide sequence ID" value="NZ_VDFW01000006.1"/>
</dbReference>
<name>A0A5C4M881_9PSEU</name>
<reference evidence="2 3" key="1">
    <citation type="submission" date="2019-06" db="EMBL/GenBank/DDBJ databases">
        <title>Amycolatopsis alkalitolerans sp. nov., isolated from Gastrodia elata Blume.</title>
        <authorList>
            <person name="Narsing Rao M.P."/>
            <person name="Li W.J."/>
        </authorList>
    </citation>
    <scope>NUCLEOTIDE SEQUENCE [LARGE SCALE GENOMIC DNA]</scope>
    <source>
        <strain evidence="2 3">SYSUP0005</strain>
    </source>
</reference>
<feature type="region of interest" description="Disordered" evidence="1">
    <location>
        <begin position="75"/>
        <end position="100"/>
    </location>
</feature>
<evidence type="ECO:0000256" key="1">
    <source>
        <dbReference type="SAM" id="MobiDB-lite"/>
    </source>
</evidence>
<evidence type="ECO:0000313" key="2">
    <source>
        <dbReference type="EMBL" id="TNC27416.1"/>
    </source>
</evidence>
<accession>A0A5C4M881</accession>